<protein>
    <recommendedName>
        <fullName evidence="4">Rho termination factor N-terminal domain-containing protein</fullName>
    </recommendedName>
</protein>
<proteinExistence type="predicted"/>
<feature type="compositionally biased region" description="Basic and acidic residues" evidence="1">
    <location>
        <begin position="26"/>
        <end position="36"/>
    </location>
</feature>
<dbReference type="RefSeq" id="WP_364215463.1">
    <property type="nucleotide sequence ID" value="NZ_JBCGDC010000096.1"/>
</dbReference>
<gene>
    <name evidence="2" type="ORF">AAFH96_26005</name>
</gene>
<evidence type="ECO:0000313" key="2">
    <source>
        <dbReference type="EMBL" id="MFB6396528.1"/>
    </source>
</evidence>
<dbReference type="Proteomes" id="UP001582793">
    <property type="component" value="Unassembled WGS sequence"/>
</dbReference>
<evidence type="ECO:0000256" key="1">
    <source>
        <dbReference type="SAM" id="MobiDB-lite"/>
    </source>
</evidence>
<sequence length="81" mass="8917">MRPLARNQQMSTAELAEQARHAGVTDADRMDRDELMHAMQARPGRYGGGPPQKARSSGAQHDPAPRGSRPRDWKNVPGNQS</sequence>
<organism evidence="2 3">
    <name type="scientific">Polymorphospora lycopeni</name>
    <dbReference type="NCBI Taxonomy" id="3140240"/>
    <lineage>
        <taxon>Bacteria</taxon>
        <taxon>Bacillati</taxon>
        <taxon>Actinomycetota</taxon>
        <taxon>Actinomycetes</taxon>
        <taxon>Micromonosporales</taxon>
        <taxon>Micromonosporaceae</taxon>
        <taxon>Polymorphospora</taxon>
    </lineage>
</organism>
<feature type="region of interest" description="Disordered" evidence="1">
    <location>
        <begin position="1"/>
        <end position="81"/>
    </location>
</feature>
<evidence type="ECO:0000313" key="3">
    <source>
        <dbReference type="Proteomes" id="UP001582793"/>
    </source>
</evidence>
<reference evidence="2 3" key="1">
    <citation type="submission" date="2024-04" db="EMBL/GenBank/DDBJ databases">
        <title>Polymorphospora sp. isolated from Baiyangdian Lake in Xiong'an New Area.</title>
        <authorList>
            <person name="Zhang X."/>
            <person name="Liu J."/>
        </authorList>
    </citation>
    <scope>NUCLEOTIDE SEQUENCE [LARGE SCALE GENOMIC DNA]</scope>
    <source>
        <strain evidence="2 3">2-325</strain>
    </source>
</reference>
<name>A0ABV5D0K5_9ACTN</name>
<accession>A0ABV5D0K5</accession>
<evidence type="ECO:0008006" key="4">
    <source>
        <dbReference type="Google" id="ProtNLM"/>
    </source>
</evidence>
<feature type="compositionally biased region" description="Polar residues" evidence="1">
    <location>
        <begin position="1"/>
        <end position="12"/>
    </location>
</feature>
<comment type="caution">
    <text evidence="2">The sequence shown here is derived from an EMBL/GenBank/DDBJ whole genome shotgun (WGS) entry which is preliminary data.</text>
</comment>
<keyword evidence="3" id="KW-1185">Reference proteome</keyword>
<dbReference type="EMBL" id="JBCGDC010000096">
    <property type="protein sequence ID" value="MFB6396528.1"/>
    <property type="molecule type" value="Genomic_DNA"/>
</dbReference>